<evidence type="ECO:0000313" key="2">
    <source>
        <dbReference type="EMBL" id="NYF51649.1"/>
    </source>
</evidence>
<proteinExistence type="predicted"/>
<feature type="chain" id="PRO_5031571245" evidence="1">
    <location>
        <begin position="28"/>
        <end position="336"/>
    </location>
</feature>
<feature type="signal peptide" evidence="1">
    <location>
        <begin position="1"/>
        <end position="27"/>
    </location>
</feature>
<dbReference type="EMBL" id="JACCCV010000001">
    <property type="protein sequence ID" value="NYF51649.1"/>
    <property type="molecule type" value="Genomic_DNA"/>
</dbReference>
<accession>A0A7Y9NLK2</accession>
<name>A0A7Y9NLK2_9BACT</name>
<comment type="caution">
    <text evidence="2">The sequence shown here is derived from an EMBL/GenBank/DDBJ whole genome shotgun (WGS) entry which is preliminary data.</text>
</comment>
<keyword evidence="1" id="KW-0732">Signal</keyword>
<sequence length="336" mass="37231">MRFRRRVSCFIAFALTLCLAMAPAGVAAQNRLDSSSEVWLSGVPPFVRQQTFQESDSDYMDLFKPDAPWSKSAQTVSVFMINGALVMHQSDEELKAVFSDLKRRNIALAIEMGLLSGKDSAGQQVCGVGVEGFAAPDNAKVVANRIQRAGGVLAYVAMDEPLWYAHHFSGKNACGWTMEDVARDIAPRVAALREKFSAVQIGDIEPVGTAQPPDWVEEISQWTQVYRKVVGEPLSFFHADVAWNGPWQQQLPAVKSRIIAAGLKFGIIYDGGGAKEESDAVWTREAEQRFRMVESNPSMIPDHAIIQSWARWPKKMLPEDQPGTLTNLVLKYSNAR</sequence>
<protein>
    <submittedName>
        <fullName evidence="2">Uncharacterized protein</fullName>
    </submittedName>
</protein>
<organism evidence="2 3">
    <name type="scientific">Tunturiibacter lichenicola</name>
    <dbReference type="NCBI Taxonomy" id="2051959"/>
    <lineage>
        <taxon>Bacteria</taxon>
        <taxon>Pseudomonadati</taxon>
        <taxon>Acidobacteriota</taxon>
        <taxon>Terriglobia</taxon>
        <taxon>Terriglobales</taxon>
        <taxon>Acidobacteriaceae</taxon>
        <taxon>Tunturiibacter</taxon>
    </lineage>
</organism>
<dbReference type="AlphaFoldDB" id="A0A7Y9NLK2"/>
<gene>
    <name evidence="2" type="ORF">HDF12_002014</name>
</gene>
<evidence type="ECO:0000256" key="1">
    <source>
        <dbReference type="SAM" id="SignalP"/>
    </source>
</evidence>
<evidence type="ECO:0000313" key="3">
    <source>
        <dbReference type="Proteomes" id="UP000534186"/>
    </source>
</evidence>
<dbReference type="Proteomes" id="UP000534186">
    <property type="component" value="Unassembled WGS sequence"/>
</dbReference>
<reference evidence="2 3" key="1">
    <citation type="submission" date="2020-07" db="EMBL/GenBank/DDBJ databases">
        <title>Genomic Encyclopedia of Type Strains, Phase IV (KMG-V): Genome sequencing to study the core and pangenomes of soil and plant-associated prokaryotes.</title>
        <authorList>
            <person name="Whitman W."/>
        </authorList>
    </citation>
    <scope>NUCLEOTIDE SEQUENCE [LARGE SCALE GENOMIC DNA]</scope>
    <source>
        <strain evidence="2 3">M8UP30</strain>
    </source>
</reference>